<dbReference type="InterPro" id="IPR002878">
    <property type="entry name" value="ChsH2_C"/>
</dbReference>
<feature type="domain" description="Beta-ketoacyl-[acyl-carrier-protein] synthase III C-terminal" evidence="5">
    <location>
        <begin position="206"/>
        <end position="285"/>
    </location>
</feature>
<dbReference type="InterPro" id="IPR012340">
    <property type="entry name" value="NA-bd_OB-fold"/>
</dbReference>
<dbReference type="InterPro" id="IPR016039">
    <property type="entry name" value="Thiolase-like"/>
</dbReference>
<evidence type="ECO:0000313" key="7">
    <source>
        <dbReference type="Proteomes" id="UP000094243"/>
    </source>
</evidence>
<keyword evidence="1" id="KW-0808">Transferase</keyword>
<evidence type="ECO:0000259" key="5">
    <source>
        <dbReference type="Pfam" id="PF08541"/>
    </source>
</evidence>
<organism evidence="6 7">
    <name type="scientific">Mycolicibacterium holsaticum</name>
    <dbReference type="NCBI Taxonomy" id="152142"/>
    <lineage>
        <taxon>Bacteria</taxon>
        <taxon>Bacillati</taxon>
        <taxon>Actinomycetota</taxon>
        <taxon>Actinomycetes</taxon>
        <taxon>Mycobacteriales</taxon>
        <taxon>Mycobacteriaceae</taxon>
        <taxon>Mycolicibacterium</taxon>
    </lineage>
</organism>
<dbReference type="Pfam" id="PF08541">
    <property type="entry name" value="ACP_syn_III_C"/>
    <property type="match status" value="1"/>
</dbReference>
<feature type="domain" description="ChsH2 C-terminal OB-fold" evidence="4">
    <location>
        <begin position="392"/>
        <end position="450"/>
    </location>
</feature>
<evidence type="ECO:0000256" key="2">
    <source>
        <dbReference type="ARBA" id="ARBA00023315"/>
    </source>
</evidence>
<dbReference type="CDD" id="cd00827">
    <property type="entry name" value="init_cond_enzymes"/>
    <property type="match status" value="1"/>
</dbReference>
<dbReference type="Gene3D" id="3.40.47.10">
    <property type="match status" value="2"/>
</dbReference>
<dbReference type="SUPFAM" id="SSF53901">
    <property type="entry name" value="Thiolase-like"/>
    <property type="match status" value="1"/>
</dbReference>
<dbReference type="InterPro" id="IPR013747">
    <property type="entry name" value="ACP_syn_III_C"/>
</dbReference>
<protein>
    <recommendedName>
        <fullName evidence="8">Hydroxymethylglutaryl-CoA synthase</fullName>
    </recommendedName>
</protein>
<evidence type="ECO:0000256" key="1">
    <source>
        <dbReference type="ARBA" id="ARBA00022679"/>
    </source>
</evidence>
<dbReference type="OrthoDB" id="8771453at2"/>
<dbReference type="GO" id="GO:0044550">
    <property type="term" value="P:secondary metabolite biosynthetic process"/>
    <property type="evidence" value="ECO:0007669"/>
    <property type="project" value="TreeGrafter"/>
</dbReference>
<dbReference type="EMBL" id="MIGZ01000004">
    <property type="protein sequence ID" value="ODQ96362.1"/>
    <property type="molecule type" value="Genomic_DNA"/>
</dbReference>
<accession>A0A1E3S3W1</accession>
<proteinExistence type="predicted"/>
<sequence>MSDLVGYGTYIPYWRLAAADIRAVLGSSGGKGVRAVAAFDEDSTTMGVEAARDALAIAPEAFAPEALYFVTTSPAYIDKTNATAIHAALGLPEHVAAYDFGGANRSISGVVELVQSSNRPAIVIASDVRTGLPGSADEANGGDGAVCLLFDRSDGALVDVLASASITEELLDRWRIPGQDASRVSEDRFGESAYQPLGRAAFQDALKKAGLSPDDVDHLIVTGSNARAVRAFSKWSGVRSEAQVSDLEPRIGNTGVAAQGISLAHILDRAEPNDVIVTVALAEGADVVVMRATDHVVSTRAHRKRTVAQLVDGAHGQLNYGAFLTWRGRLDREPPRRPNPPSPAAGPSLRRKEWKYGLMASRCEKCHTRHLPAVRVCVQCHATDHMVAERVADERATVATYTVDRLAFSPSPPMIAAMIDYDGGGRVGVEIADAGTDDIEIGTRVEMTFRRLYTSESFVHNYFWKARPTREAGE</sequence>
<dbReference type="Proteomes" id="UP000094243">
    <property type="component" value="Unassembled WGS sequence"/>
</dbReference>
<dbReference type="RefSeq" id="WP_069403439.1">
    <property type="nucleotide sequence ID" value="NZ_MIGZ01000004.1"/>
</dbReference>
<keyword evidence="2" id="KW-0012">Acyltransferase</keyword>
<evidence type="ECO:0008006" key="8">
    <source>
        <dbReference type="Google" id="ProtNLM"/>
    </source>
</evidence>
<reference evidence="7" key="1">
    <citation type="submission" date="2016-09" db="EMBL/GenBank/DDBJ databases">
        <authorList>
            <person name="Greninger A.L."/>
            <person name="Jerome K.R."/>
            <person name="Mcnair B."/>
            <person name="Wallis C."/>
            <person name="Fang F."/>
        </authorList>
    </citation>
    <scope>NUCLEOTIDE SEQUENCE [LARGE SCALE GENOMIC DNA]</scope>
    <source>
        <strain evidence="7">M7</strain>
    </source>
</reference>
<evidence type="ECO:0000256" key="3">
    <source>
        <dbReference type="SAM" id="MobiDB-lite"/>
    </source>
</evidence>
<feature type="region of interest" description="Disordered" evidence="3">
    <location>
        <begin position="331"/>
        <end position="350"/>
    </location>
</feature>
<evidence type="ECO:0000313" key="6">
    <source>
        <dbReference type="EMBL" id="ODQ96362.1"/>
    </source>
</evidence>
<dbReference type="PANTHER" id="PTHR34069">
    <property type="entry name" value="3-OXOACYL-[ACYL-CARRIER-PROTEIN] SYNTHASE 3"/>
    <property type="match status" value="1"/>
</dbReference>
<keyword evidence="7" id="KW-1185">Reference proteome</keyword>
<dbReference type="AlphaFoldDB" id="A0A1E3S3W1"/>
<name>A0A1E3S3W1_9MYCO</name>
<comment type="caution">
    <text evidence="6">The sequence shown here is derived from an EMBL/GenBank/DDBJ whole genome shotgun (WGS) entry which is preliminary data.</text>
</comment>
<dbReference type="GO" id="GO:0016746">
    <property type="term" value="F:acyltransferase activity"/>
    <property type="evidence" value="ECO:0007669"/>
    <property type="project" value="UniProtKB-KW"/>
</dbReference>
<dbReference type="SUPFAM" id="SSF50249">
    <property type="entry name" value="Nucleic acid-binding proteins"/>
    <property type="match status" value="1"/>
</dbReference>
<gene>
    <name evidence="6" type="ORF">BHQ17_01425</name>
</gene>
<dbReference type="PANTHER" id="PTHR34069:SF2">
    <property type="entry name" value="BETA-KETOACYL-[ACYL-CARRIER-PROTEIN] SYNTHASE III"/>
    <property type="match status" value="1"/>
</dbReference>
<dbReference type="Pfam" id="PF01796">
    <property type="entry name" value="OB_ChsH2_C"/>
    <property type="match status" value="1"/>
</dbReference>
<evidence type="ECO:0000259" key="4">
    <source>
        <dbReference type="Pfam" id="PF01796"/>
    </source>
</evidence>